<gene>
    <name evidence="1" type="ORF">CTI12_AA570480</name>
</gene>
<dbReference type="AlphaFoldDB" id="A0A2U1KRB5"/>
<protein>
    <recommendedName>
        <fullName evidence="3">Homeodomain-like protein</fullName>
    </recommendedName>
</protein>
<keyword evidence="2" id="KW-1185">Reference proteome</keyword>
<dbReference type="OrthoDB" id="19768at2759"/>
<dbReference type="InterPro" id="IPR022228">
    <property type="entry name" value="DUF3755"/>
</dbReference>
<evidence type="ECO:0000313" key="1">
    <source>
        <dbReference type="EMBL" id="PWA39299.1"/>
    </source>
</evidence>
<organism evidence="1 2">
    <name type="scientific">Artemisia annua</name>
    <name type="common">Sweet wormwood</name>
    <dbReference type="NCBI Taxonomy" id="35608"/>
    <lineage>
        <taxon>Eukaryota</taxon>
        <taxon>Viridiplantae</taxon>
        <taxon>Streptophyta</taxon>
        <taxon>Embryophyta</taxon>
        <taxon>Tracheophyta</taxon>
        <taxon>Spermatophyta</taxon>
        <taxon>Magnoliopsida</taxon>
        <taxon>eudicotyledons</taxon>
        <taxon>Gunneridae</taxon>
        <taxon>Pentapetalae</taxon>
        <taxon>asterids</taxon>
        <taxon>campanulids</taxon>
        <taxon>Asterales</taxon>
        <taxon>Asteraceae</taxon>
        <taxon>Asteroideae</taxon>
        <taxon>Anthemideae</taxon>
        <taxon>Artemisiinae</taxon>
        <taxon>Artemisia</taxon>
    </lineage>
</organism>
<dbReference type="PANTHER" id="PTHR14000:SF43">
    <property type="entry name" value="HOMEODOMAIN-LIKE PROTEIN"/>
    <property type="match status" value="1"/>
</dbReference>
<sequence>MGGVRASISPPHSFSDEPSIMRYIKIAATLRDKTVRDVALRCRWMASKRRKPDDLYMGKKLKDKKDLLESFSKPSMSSAPTLNVAPFSVTMNNRAQMDGTTFEALNGSVRHLLEQNNQVLGQISANISSMKLQENLDLFSHMKNNINVILNDMRYIPGPPLPVSLNEDLAHNILPTTSQRMMHETSRGMYMKQEPRF</sequence>
<evidence type="ECO:0008006" key="3">
    <source>
        <dbReference type="Google" id="ProtNLM"/>
    </source>
</evidence>
<dbReference type="EMBL" id="PKPP01014764">
    <property type="protein sequence ID" value="PWA39299.1"/>
    <property type="molecule type" value="Genomic_DNA"/>
</dbReference>
<comment type="caution">
    <text evidence="1">The sequence shown here is derived from an EMBL/GenBank/DDBJ whole genome shotgun (WGS) entry which is preliminary data.</text>
</comment>
<reference evidence="1 2" key="1">
    <citation type="journal article" date="2018" name="Mol. Plant">
        <title>The genome of Artemisia annua provides insight into the evolution of Asteraceae family and artemisinin biosynthesis.</title>
        <authorList>
            <person name="Shen Q."/>
            <person name="Zhang L."/>
            <person name="Liao Z."/>
            <person name="Wang S."/>
            <person name="Yan T."/>
            <person name="Shi P."/>
            <person name="Liu M."/>
            <person name="Fu X."/>
            <person name="Pan Q."/>
            <person name="Wang Y."/>
            <person name="Lv Z."/>
            <person name="Lu X."/>
            <person name="Zhang F."/>
            <person name="Jiang W."/>
            <person name="Ma Y."/>
            <person name="Chen M."/>
            <person name="Hao X."/>
            <person name="Li L."/>
            <person name="Tang Y."/>
            <person name="Lv G."/>
            <person name="Zhou Y."/>
            <person name="Sun X."/>
            <person name="Brodelius P.E."/>
            <person name="Rose J.K.C."/>
            <person name="Tang K."/>
        </authorList>
    </citation>
    <scope>NUCLEOTIDE SEQUENCE [LARGE SCALE GENOMIC DNA]</scope>
    <source>
        <strain evidence="2">cv. Huhao1</strain>
        <tissue evidence="1">Leaf</tissue>
    </source>
</reference>
<name>A0A2U1KRB5_ARTAN</name>
<proteinExistence type="predicted"/>
<dbReference type="Proteomes" id="UP000245207">
    <property type="component" value="Unassembled WGS sequence"/>
</dbReference>
<evidence type="ECO:0000313" key="2">
    <source>
        <dbReference type="Proteomes" id="UP000245207"/>
    </source>
</evidence>
<dbReference type="PANTHER" id="PTHR14000">
    <property type="entry name" value="FINGER CCCH DOMAIN PROTEIN, PUTATIVE (DUF3755)-RELATED"/>
    <property type="match status" value="1"/>
</dbReference>
<accession>A0A2U1KRB5</accession>
<dbReference type="Pfam" id="PF12579">
    <property type="entry name" value="DUF3755"/>
    <property type="match status" value="1"/>
</dbReference>